<dbReference type="InterPro" id="IPR008991">
    <property type="entry name" value="Translation_prot_SH3-like_sf"/>
</dbReference>
<dbReference type="GO" id="GO:0006412">
    <property type="term" value="P:translation"/>
    <property type="evidence" value="ECO:0007669"/>
    <property type="project" value="InterPro"/>
</dbReference>
<dbReference type="Pfam" id="PF01245">
    <property type="entry name" value="Ribosomal_L19"/>
    <property type="match status" value="1"/>
</dbReference>
<evidence type="ECO:0000256" key="2">
    <source>
        <dbReference type="ARBA" id="ARBA00022980"/>
    </source>
</evidence>
<protein>
    <submittedName>
        <fullName evidence="4">Uncharacterized protein</fullName>
    </submittedName>
</protein>
<dbReference type="InterPro" id="IPR038657">
    <property type="entry name" value="Ribosomal_bL19_sf"/>
</dbReference>
<dbReference type="EMBL" id="MH591094">
    <property type="protein sequence ID" value="AYC64320.1"/>
    <property type="molecule type" value="Genomic_DNA"/>
</dbReference>
<reference evidence="4" key="2">
    <citation type="journal article" date="2019" name="Mol. Phylogenet. Evol.">
        <title>Reassessment of the classification of bryopsidales (chlorophyta) based on chloroplast phylogenomic analyses.</title>
        <authorList>
            <person name="Cremen M.C."/>
            <person name="Leliaert F."/>
            <person name="West J."/>
            <person name="Lam D.W."/>
            <person name="Shimada S."/>
            <person name="Lopez-Bautista J.M."/>
            <person name="Verbruggen H."/>
        </authorList>
    </citation>
    <scope>NUCLEOTIDE SEQUENCE</scope>
</reference>
<keyword evidence="2" id="KW-0689">Ribosomal protein</keyword>
<keyword evidence="3" id="KW-0687">Ribonucleoprotein</keyword>
<evidence type="ECO:0000256" key="1">
    <source>
        <dbReference type="ARBA" id="ARBA00005781"/>
    </source>
</evidence>
<accession>A0A386AY00</accession>
<dbReference type="SUPFAM" id="SSF50104">
    <property type="entry name" value="Translation proteins SH3-like domain"/>
    <property type="match status" value="1"/>
</dbReference>
<geneLocation type="chloroplast" evidence="4"/>
<dbReference type="GO" id="GO:0003735">
    <property type="term" value="F:structural constituent of ribosome"/>
    <property type="evidence" value="ECO:0007669"/>
    <property type="project" value="InterPro"/>
</dbReference>
<dbReference type="Gene3D" id="2.30.30.790">
    <property type="match status" value="1"/>
</dbReference>
<evidence type="ECO:0000313" key="4">
    <source>
        <dbReference type="EMBL" id="AYC64320.1"/>
    </source>
</evidence>
<dbReference type="InterPro" id="IPR001857">
    <property type="entry name" value="Ribosomal_bL19"/>
</dbReference>
<reference evidence="4" key="1">
    <citation type="submission" date="2018-07" db="EMBL/GenBank/DDBJ databases">
        <authorList>
            <person name="Quirk P.G."/>
            <person name="Krulwich T.A."/>
        </authorList>
    </citation>
    <scope>NUCLEOTIDE SEQUENCE</scope>
</reference>
<dbReference type="GO" id="GO:0005840">
    <property type="term" value="C:ribosome"/>
    <property type="evidence" value="ECO:0007669"/>
    <property type="project" value="UniProtKB-KW"/>
</dbReference>
<evidence type="ECO:0000256" key="3">
    <source>
        <dbReference type="ARBA" id="ARBA00023274"/>
    </source>
</evidence>
<keyword evidence="4" id="KW-0150">Chloroplast</keyword>
<gene>
    <name evidence="4" type="primary">orf179</name>
</gene>
<keyword evidence="4" id="KW-0934">Plastid</keyword>
<comment type="similarity">
    <text evidence="1">Belongs to the bacterial ribosomal protein bL19 family.</text>
</comment>
<dbReference type="AlphaFoldDB" id="A0A386AY00"/>
<name>A0A386AY00_9CHLO</name>
<sequence>MNSICVGHIGNFCFVNGYFVGLICSNKVHPEGMLKFDPTEEDTPAWGAVGALIELLQIYKLYEKKPNKKILIGIEERLILCYKLRKSYRLSTQMSRQLDEIYEFTDTIYTKIEKKITLRKPGIYGIELIFSCKSPKIQAFKLLQSQKFSRSKLFYLRQRIGKAAFGLKLKKMPKKLSEN</sequence>
<dbReference type="GO" id="GO:1990904">
    <property type="term" value="C:ribonucleoprotein complex"/>
    <property type="evidence" value="ECO:0007669"/>
    <property type="project" value="UniProtKB-KW"/>
</dbReference>
<organism evidence="4">
    <name type="scientific">Pseudochlorodesmis sp. HV01306a</name>
    <dbReference type="NCBI Taxonomy" id="2358488"/>
    <lineage>
        <taxon>Eukaryota</taxon>
        <taxon>Viridiplantae</taxon>
        <taxon>Chlorophyta</taxon>
        <taxon>core chlorophytes</taxon>
        <taxon>Ulvophyceae</taxon>
        <taxon>TCBD clade</taxon>
        <taxon>Bryopsidales</taxon>
        <taxon>Bryopsidineae</taxon>
        <taxon>Bryopsidaceae</taxon>
        <taxon>Pseudochlorodesmis</taxon>
    </lineage>
</organism>
<proteinExistence type="inferred from homology"/>